<proteinExistence type="predicted"/>
<keyword evidence="2" id="KW-1185">Reference proteome</keyword>
<dbReference type="EMBL" id="JAGTXB010000018">
    <property type="protein sequence ID" value="MBS0030861.1"/>
    <property type="molecule type" value="Genomic_DNA"/>
</dbReference>
<reference evidence="1 2" key="1">
    <citation type="submission" date="2021-04" db="EMBL/GenBank/DDBJ databases">
        <title>Chitinophaga sp. nov., isolated from the rhizosphere soil.</title>
        <authorList>
            <person name="He S."/>
        </authorList>
    </citation>
    <scope>NUCLEOTIDE SEQUENCE [LARGE SCALE GENOMIC DNA]</scope>
    <source>
        <strain evidence="1 2">2R12</strain>
    </source>
</reference>
<accession>A0ABS5J706</accession>
<evidence type="ECO:0000313" key="1">
    <source>
        <dbReference type="EMBL" id="MBS0030861.1"/>
    </source>
</evidence>
<dbReference type="RefSeq" id="WP_211976001.1">
    <property type="nucleotide sequence ID" value="NZ_CBFHAM010000051.1"/>
</dbReference>
<evidence type="ECO:0000313" key="2">
    <source>
        <dbReference type="Proteomes" id="UP000676386"/>
    </source>
</evidence>
<dbReference type="Proteomes" id="UP000676386">
    <property type="component" value="Unassembled WGS sequence"/>
</dbReference>
<protein>
    <submittedName>
        <fullName evidence="1">Uncharacterized protein</fullName>
    </submittedName>
</protein>
<name>A0ABS5J706_9BACT</name>
<organism evidence="1 2">
    <name type="scientific">Chitinophaga hostae</name>
    <dbReference type="NCBI Taxonomy" id="2831022"/>
    <lineage>
        <taxon>Bacteria</taxon>
        <taxon>Pseudomonadati</taxon>
        <taxon>Bacteroidota</taxon>
        <taxon>Chitinophagia</taxon>
        <taxon>Chitinophagales</taxon>
        <taxon>Chitinophagaceae</taxon>
        <taxon>Chitinophaga</taxon>
    </lineage>
</organism>
<comment type="caution">
    <text evidence="1">The sequence shown here is derived from an EMBL/GenBank/DDBJ whole genome shotgun (WGS) entry which is preliminary data.</text>
</comment>
<sequence length="389" mass="44274">MYIRWTWLMTAVIFISFISLAHGQSVIIRKGINLPKDSLTQALLINSLNGLLAQKEQPAAANEFLLKEEILATAVLLDELKGMGQNAGLKDNDFYKCYLGNAVKLDEDNFILQISYIGMTENIPVLRGSFKILAKRGKDKFYFYAPLKQNTASWKTRKINNTTYHFKDTLYMACVKEYEKYLAFYNSKLHTPGSPAEFYYCDNFTEAQQLAGIDYIMDYNGVKNNQLTARQNNTDLLLNGWTANPYRFDPHDMWHDRLRTVLANDVINRPVDEGCAYLYGGSWGLTWDEVLGSFKTYAANNPNADWQMLYLDLKNFTDGDKPLKAAYVINALIVQEIEKEKGFQAVLELLGCGKREKGDANYFAALEKITGVKRSDFNRYASKLISAAL</sequence>
<gene>
    <name evidence="1" type="ORF">KE626_26280</name>
</gene>